<feature type="transmembrane region" description="Helical" evidence="2">
    <location>
        <begin position="258"/>
        <end position="275"/>
    </location>
</feature>
<dbReference type="Proteomes" id="UP000076967">
    <property type="component" value="Unassembled WGS sequence"/>
</dbReference>
<dbReference type="EMBL" id="LVJH01000003">
    <property type="protein sequence ID" value="OAB45492.1"/>
    <property type="molecule type" value="Genomic_DNA"/>
</dbReference>
<dbReference type="Gene3D" id="3.60.40.10">
    <property type="entry name" value="PPM-type phosphatase domain"/>
    <property type="match status" value="1"/>
</dbReference>
<evidence type="ECO:0000256" key="1">
    <source>
        <dbReference type="SAM" id="MobiDB-lite"/>
    </source>
</evidence>
<dbReference type="Gene3D" id="1.25.40.10">
    <property type="entry name" value="Tetratricopeptide repeat domain"/>
    <property type="match status" value="1"/>
</dbReference>
<accession>A0A168N7Q5</accession>
<dbReference type="SMART" id="SM00331">
    <property type="entry name" value="PP2C_SIG"/>
    <property type="match status" value="1"/>
</dbReference>
<dbReference type="SUPFAM" id="SSF48452">
    <property type="entry name" value="TPR-like"/>
    <property type="match status" value="1"/>
</dbReference>
<feature type="compositionally biased region" description="Low complexity" evidence="1">
    <location>
        <begin position="541"/>
        <end position="559"/>
    </location>
</feature>
<feature type="region of interest" description="Disordered" evidence="1">
    <location>
        <begin position="521"/>
        <end position="594"/>
    </location>
</feature>
<evidence type="ECO:0000256" key="2">
    <source>
        <dbReference type="SAM" id="Phobius"/>
    </source>
</evidence>
<evidence type="ECO:0000259" key="3">
    <source>
        <dbReference type="SMART" id="SM00331"/>
    </source>
</evidence>
<dbReference type="RefSeq" id="WP_068529241.1">
    <property type="nucleotide sequence ID" value="NZ_LVJH01000003.1"/>
</dbReference>
<organism evidence="4 5">
    <name type="scientific">Paenibacillus glacialis</name>
    <dbReference type="NCBI Taxonomy" id="494026"/>
    <lineage>
        <taxon>Bacteria</taxon>
        <taxon>Bacillati</taxon>
        <taxon>Bacillota</taxon>
        <taxon>Bacilli</taxon>
        <taxon>Bacillales</taxon>
        <taxon>Paenibacillaceae</taxon>
        <taxon>Paenibacillus</taxon>
    </lineage>
</organism>
<dbReference type="InterPro" id="IPR001932">
    <property type="entry name" value="PPM-type_phosphatase-like_dom"/>
</dbReference>
<name>A0A168N7Q5_9BACL</name>
<reference evidence="4 5" key="1">
    <citation type="submission" date="2016-03" db="EMBL/GenBank/DDBJ databases">
        <title>Draft genome sequence of Paenibacillus glacialis DSM 22343.</title>
        <authorList>
            <person name="Shin S.-K."/>
            <person name="Yi H."/>
        </authorList>
    </citation>
    <scope>NUCLEOTIDE SEQUENCE [LARGE SCALE GENOMIC DNA]</scope>
    <source>
        <strain evidence="4 5">DSM 22343</strain>
    </source>
</reference>
<dbReference type="OrthoDB" id="9801841at2"/>
<gene>
    <name evidence="4" type="ORF">PGLA_04370</name>
</gene>
<keyword evidence="2" id="KW-0812">Transmembrane</keyword>
<keyword evidence="2" id="KW-0472">Membrane</keyword>
<dbReference type="InterPro" id="IPR011990">
    <property type="entry name" value="TPR-like_helical_dom_sf"/>
</dbReference>
<dbReference type="AlphaFoldDB" id="A0A168N7Q5"/>
<evidence type="ECO:0000313" key="5">
    <source>
        <dbReference type="Proteomes" id="UP000076967"/>
    </source>
</evidence>
<sequence length="594" mass="66905">MRKENSDFKTGFVSEAGSFIDNRDYFAYIELDDMACYVIADGIDNDQEAHSAEMIAKTILENFIERPTLSRRQLRNSLHEAHEWLKFESRRVRLKASLLVVVTNYTKMIWASSGNARLYHFRGGRVNQKSKDQSLSQVMADDGFLPDETVSQHEERRNLLNYMGNPDRFQPYLSPRIPLSDGDVILLCTSGLWEQVNLPEMLDALVESKEPDALTDTLEEILLSKQQKTINNYTAVAIYTDKTYKEPPKNRKKWIKRILIVMLALLLTGGGFWIYKVREANRMAEAAANMVEFERDGDEYAADADYTKALKSYSEARNAASKVKDRVHALLIGKKQKLARILVDGDGYLKDGIYDKAVSSYTKALDDADNWKEFDEVDIQERIDRTINYERVTEEIRLGDLKFQAQDYSGALVIYKKANTSAIEVSYTAAQKDLQEKIGKVQEKLDAVRMETVNLQGDKLEQKGDRRFDAQDYSGAIDGFMEAQEKYQSIGKLERVLAMERKIAKADEKLHPIVPASVPPIDNATLGDQGGAFPFEEVTEPMEPTPQTTTKQPATTPPTDSSQHGKDIPTGVPTDVPAEGSTSTSSSPDSKEGL</sequence>
<dbReference type="SUPFAM" id="SSF81606">
    <property type="entry name" value="PP2C-like"/>
    <property type="match status" value="1"/>
</dbReference>
<evidence type="ECO:0000313" key="4">
    <source>
        <dbReference type="EMBL" id="OAB45492.1"/>
    </source>
</evidence>
<dbReference type="InterPro" id="IPR036457">
    <property type="entry name" value="PPM-type-like_dom_sf"/>
</dbReference>
<dbReference type="STRING" id="494026.PGLA_04370"/>
<feature type="domain" description="PPM-type phosphatase" evidence="3">
    <location>
        <begin position="13"/>
        <end position="240"/>
    </location>
</feature>
<comment type="caution">
    <text evidence="4">The sequence shown here is derived from an EMBL/GenBank/DDBJ whole genome shotgun (WGS) entry which is preliminary data.</text>
</comment>
<proteinExistence type="predicted"/>
<protein>
    <submittedName>
        <fullName evidence="4">Serine/threonine protein phosphatase</fullName>
    </submittedName>
</protein>
<keyword evidence="2" id="KW-1133">Transmembrane helix</keyword>
<keyword evidence="5" id="KW-1185">Reference proteome</keyword>